<gene>
    <name evidence="4" type="primary">wcaJ_2</name>
    <name evidence="4" type="ORF">R28058_22841</name>
</gene>
<dbReference type="InterPro" id="IPR003362">
    <property type="entry name" value="Bact_transf"/>
</dbReference>
<keyword evidence="2" id="KW-1133">Transmembrane helix</keyword>
<organism evidence="4 5">
    <name type="scientific">Paraclostridium sordellii</name>
    <name type="common">Clostridium sordellii</name>
    <dbReference type="NCBI Taxonomy" id="1505"/>
    <lineage>
        <taxon>Bacteria</taxon>
        <taxon>Bacillati</taxon>
        <taxon>Bacillota</taxon>
        <taxon>Clostridia</taxon>
        <taxon>Peptostreptococcales</taxon>
        <taxon>Peptostreptococcaceae</taxon>
        <taxon>Paraclostridium</taxon>
    </lineage>
</organism>
<dbReference type="Proteomes" id="UP000049127">
    <property type="component" value="Unassembled WGS sequence"/>
</dbReference>
<proteinExistence type="inferred from homology"/>
<accession>A0A0C7GCC6</accession>
<protein>
    <submittedName>
        <fullName evidence="4">Sugar transferase</fullName>
    </submittedName>
</protein>
<evidence type="ECO:0000256" key="2">
    <source>
        <dbReference type="SAM" id="Phobius"/>
    </source>
</evidence>
<evidence type="ECO:0000313" key="5">
    <source>
        <dbReference type="Proteomes" id="UP000049127"/>
    </source>
</evidence>
<reference evidence="4 5" key="1">
    <citation type="submission" date="2015-01" db="EMBL/GenBank/DDBJ databases">
        <authorList>
            <person name="Aslett A.Martin."/>
            <person name="De Silva Nishadi"/>
        </authorList>
    </citation>
    <scope>NUCLEOTIDE SEQUENCE [LARGE SCALE GENOMIC DNA]</scope>
    <source>
        <strain evidence="4 5">R28058</strain>
    </source>
</reference>
<dbReference type="EMBL" id="CEKZ01000003">
    <property type="protein sequence ID" value="CEQ04551.1"/>
    <property type="molecule type" value="Genomic_DNA"/>
</dbReference>
<evidence type="ECO:0000256" key="1">
    <source>
        <dbReference type="ARBA" id="ARBA00006464"/>
    </source>
</evidence>
<dbReference type="PANTHER" id="PTHR30576:SF20">
    <property type="entry name" value="QUINOVOSAMINEPHOSPHOTRANSFERAE-RELATED"/>
    <property type="match status" value="1"/>
</dbReference>
<dbReference type="Pfam" id="PF02397">
    <property type="entry name" value="Bac_transf"/>
    <property type="match status" value="1"/>
</dbReference>
<comment type="similarity">
    <text evidence="1">Belongs to the bacterial sugar transferase family.</text>
</comment>
<dbReference type="PANTHER" id="PTHR30576">
    <property type="entry name" value="COLANIC BIOSYNTHESIS UDP-GLUCOSE LIPID CARRIER TRANSFERASE"/>
    <property type="match status" value="1"/>
</dbReference>
<feature type="domain" description="Bacterial sugar transferase" evidence="3">
    <location>
        <begin position="24"/>
        <end position="217"/>
    </location>
</feature>
<name>A0A0C7GCC6_PARSO</name>
<keyword evidence="2" id="KW-0472">Membrane</keyword>
<sequence length="217" mass="25007">MLSNKELLNIKEELSKRKLRLAIKRIFDIVASLIGLILLSPILIIIAVFIKLDSKGPVFFKQKRVGKNKQIFEIYKFRTMVIDAEKLGKQITVGNDNRITKIGKFIRKCKLDELPQLINVLKGEMSLVGPRPEVPKYVELYDVYQEQVLLVQPGITDYASIEFRNENELLGKSKNPEATYIDEIMPTKIELNLLYIKNISLLEDFKLIFNTILAILK</sequence>
<keyword evidence="2" id="KW-0812">Transmembrane</keyword>
<feature type="transmembrane region" description="Helical" evidence="2">
    <location>
        <begin position="26"/>
        <end position="50"/>
    </location>
</feature>
<dbReference type="AlphaFoldDB" id="A0A0C7GCC6"/>
<keyword evidence="4" id="KW-0808">Transferase</keyword>
<dbReference type="RefSeq" id="WP_081014794.1">
    <property type="nucleotide sequence ID" value="NZ_CDNI01000021.1"/>
</dbReference>
<evidence type="ECO:0000313" key="4">
    <source>
        <dbReference type="EMBL" id="CEQ04551.1"/>
    </source>
</evidence>
<evidence type="ECO:0000259" key="3">
    <source>
        <dbReference type="Pfam" id="PF02397"/>
    </source>
</evidence>
<dbReference type="GO" id="GO:0016780">
    <property type="term" value="F:phosphotransferase activity, for other substituted phosphate groups"/>
    <property type="evidence" value="ECO:0007669"/>
    <property type="project" value="TreeGrafter"/>
</dbReference>
<dbReference type="OrthoDB" id="9808602at2"/>